<feature type="region of interest" description="Disordered" evidence="6">
    <location>
        <begin position="470"/>
        <end position="544"/>
    </location>
</feature>
<name>A0ABN7INZ2_9BASI</name>
<feature type="compositionally biased region" description="Basic and acidic residues" evidence="6">
    <location>
        <begin position="501"/>
        <end position="510"/>
    </location>
</feature>
<evidence type="ECO:0000256" key="2">
    <source>
        <dbReference type="ARBA" id="ARBA00022679"/>
    </source>
</evidence>
<protein>
    <recommendedName>
        <fullName evidence="7">Protein kinase domain-containing protein</fullName>
    </recommendedName>
</protein>
<feature type="compositionally biased region" description="Low complexity" evidence="6">
    <location>
        <begin position="473"/>
        <end position="484"/>
    </location>
</feature>
<feature type="compositionally biased region" description="Basic and acidic residues" evidence="6">
    <location>
        <begin position="519"/>
        <end position="530"/>
    </location>
</feature>
<dbReference type="SUPFAM" id="SSF56112">
    <property type="entry name" value="Protein kinase-like (PK-like)"/>
    <property type="match status" value="1"/>
</dbReference>
<evidence type="ECO:0000256" key="5">
    <source>
        <dbReference type="ARBA" id="ARBA00022840"/>
    </source>
</evidence>
<evidence type="ECO:0000256" key="1">
    <source>
        <dbReference type="ARBA" id="ARBA00022527"/>
    </source>
</evidence>
<dbReference type="SMART" id="SM00220">
    <property type="entry name" value="S_TKc"/>
    <property type="match status" value="1"/>
</dbReference>
<feature type="region of interest" description="Disordered" evidence="6">
    <location>
        <begin position="581"/>
        <end position="722"/>
    </location>
</feature>
<feature type="compositionally biased region" description="Low complexity" evidence="6">
    <location>
        <begin position="249"/>
        <end position="263"/>
    </location>
</feature>
<dbReference type="PANTHER" id="PTHR24350">
    <property type="entry name" value="SERINE/THREONINE-PROTEIN KINASE IAL-RELATED"/>
    <property type="match status" value="1"/>
</dbReference>
<feature type="compositionally biased region" description="Acidic residues" evidence="6">
    <location>
        <begin position="657"/>
        <end position="697"/>
    </location>
</feature>
<dbReference type="EMBL" id="CAJHJG010001821">
    <property type="protein sequence ID" value="CAD6915129.1"/>
    <property type="molecule type" value="Genomic_DNA"/>
</dbReference>
<reference evidence="8" key="1">
    <citation type="submission" date="2020-10" db="EMBL/GenBank/DDBJ databases">
        <authorList>
            <person name="Sedaghatjoo S."/>
        </authorList>
    </citation>
    <scope>NUCLEOTIDE SEQUENCE</scope>
    <source>
        <strain evidence="8">AZH3</strain>
    </source>
</reference>
<feature type="compositionally biased region" description="Low complexity" evidence="6">
    <location>
        <begin position="392"/>
        <end position="412"/>
    </location>
</feature>
<feature type="region of interest" description="Disordered" evidence="6">
    <location>
        <begin position="249"/>
        <end position="276"/>
    </location>
</feature>
<keyword evidence="3" id="KW-0547">Nucleotide-binding</keyword>
<dbReference type="PROSITE" id="PS50011">
    <property type="entry name" value="PROTEIN_KINASE_DOM"/>
    <property type="match status" value="1"/>
</dbReference>
<feature type="region of interest" description="Disordered" evidence="6">
    <location>
        <begin position="382"/>
        <end position="424"/>
    </location>
</feature>
<keyword evidence="1" id="KW-0723">Serine/threonine-protein kinase</keyword>
<keyword evidence="5" id="KW-0067">ATP-binding</keyword>
<dbReference type="Pfam" id="PF00069">
    <property type="entry name" value="Pkinase"/>
    <property type="match status" value="2"/>
</dbReference>
<dbReference type="Gene3D" id="3.30.200.20">
    <property type="entry name" value="Phosphorylase Kinase, domain 1"/>
    <property type="match status" value="1"/>
</dbReference>
<gene>
    <name evidence="8" type="ORF">JKIAZH3_G1379</name>
</gene>
<feature type="compositionally biased region" description="Low complexity" evidence="6">
    <location>
        <begin position="585"/>
        <end position="608"/>
    </location>
</feature>
<evidence type="ECO:0000256" key="4">
    <source>
        <dbReference type="ARBA" id="ARBA00022777"/>
    </source>
</evidence>
<evidence type="ECO:0000313" key="9">
    <source>
        <dbReference type="Proteomes" id="UP000836402"/>
    </source>
</evidence>
<sequence length="722" mass="78368">MRSHSVAQTQTLQVQTHARSGRRMINQYIILHELGRGVHGQVKREIDILKKLHHHNVVSLLEVIDDPDSKKIFIVLEYMAGGELHWRDESPAVPGTLEHRLSMPAPRPTLTIPQIQGVMRDLVCGLQYLHSEGVIHRDIKPANLLWDEYKRTVKISDFGVSHYSATLKQQAHAHVSAANSSHTSATSSPLVVSHATLPSDTFGPISSMPSDEQELAKTAGSPAFFAPELCVAGDPSFATSRSILNLRHLSPSSSSAGSTTLTGEPPPAPPAANNPHVIPPGKCPPITKAIDIWAVGVTLYCLCFGHPPFDAESEFALFNIIPNEDYEVPAWAGAPDRNLDQAAVFGRWRVGPRARRWGRRRVEEVASGWGSPWAARRWADEEADVHPDSRRPSFSAVRSSSSTSTEESSFARPKAPHWTASPSNDGSWLPDLPSHLLSSEAVQLLDLLDSLLTKDPAKRITLEDVKTHPFLHLDPTPLSSPDPDAQSSGQDELSDHDEDDSAPRVPDRGRFTSMRSLRRALESDDDRVLRNDGSGWRYDRGSSFGRPAGATHSLLADERGAAAAASASALSDFAATHGLESGLHSSASSSQQSQSQSRSQSQSPQSTSGGFYANGHSFSTHARRRSSIGSAGSSSGGSLSGTEVAVWHRWQRREEEGSGAEEEEGGGEGCGVDDVDDVVDDVEGDDHEDDEEDDEEDRGVSFEARSKQAVRHRADVAAETNR</sequence>
<keyword evidence="4" id="KW-0418">Kinase</keyword>
<dbReference type="InterPro" id="IPR011009">
    <property type="entry name" value="Kinase-like_dom_sf"/>
</dbReference>
<comment type="caution">
    <text evidence="8">The sequence shown here is derived from an EMBL/GenBank/DDBJ whole genome shotgun (WGS) entry which is preliminary data.</text>
</comment>
<feature type="compositionally biased region" description="Basic and acidic residues" evidence="6">
    <location>
        <begin position="698"/>
        <end position="722"/>
    </location>
</feature>
<evidence type="ECO:0000313" key="8">
    <source>
        <dbReference type="EMBL" id="CAD6915129.1"/>
    </source>
</evidence>
<dbReference type="InterPro" id="IPR030616">
    <property type="entry name" value="Aur-like"/>
</dbReference>
<evidence type="ECO:0000256" key="3">
    <source>
        <dbReference type="ARBA" id="ARBA00022741"/>
    </source>
</evidence>
<feature type="compositionally biased region" description="Pro residues" evidence="6">
    <location>
        <begin position="264"/>
        <end position="276"/>
    </location>
</feature>
<feature type="compositionally biased region" description="Basic and acidic residues" evidence="6">
    <location>
        <begin position="382"/>
        <end position="391"/>
    </location>
</feature>
<evidence type="ECO:0000256" key="6">
    <source>
        <dbReference type="SAM" id="MobiDB-lite"/>
    </source>
</evidence>
<accession>A0ABN7INZ2</accession>
<keyword evidence="9" id="KW-1185">Reference proteome</keyword>
<proteinExistence type="predicted"/>
<dbReference type="Gene3D" id="1.10.510.10">
    <property type="entry name" value="Transferase(Phosphotransferase) domain 1"/>
    <property type="match status" value="1"/>
</dbReference>
<feature type="domain" description="Protein kinase" evidence="7">
    <location>
        <begin position="1"/>
        <end position="471"/>
    </location>
</feature>
<dbReference type="InterPro" id="IPR000719">
    <property type="entry name" value="Prot_kinase_dom"/>
</dbReference>
<keyword evidence="2" id="KW-0808">Transferase</keyword>
<dbReference type="Proteomes" id="UP000836402">
    <property type="component" value="Unassembled WGS sequence"/>
</dbReference>
<organism evidence="8 9">
    <name type="scientific">Tilletia caries</name>
    <name type="common">wheat bunt fungus</name>
    <dbReference type="NCBI Taxonomy" id="13290"/>
    <lineage>
        <taxon>Eukaryota</taxon>
        <taxon>Fungi</taxon>
        <taxon>Dikarya</taxon>
        <taxon>Basidiomycota</taxon>
        <taxon>Ustilaginomycotina</taxon>
        <taxon>Exobasidiomycetes</taxon>
        <taxon>Tilletiales</taxon>
        <taxon>Tilletiaceae</taxon>
        <taxon>Tilletia</taxon>
    </lineage>
</organism>
<evidence type="ECO:0000259" key="7">
    <source>
        <dbReference type="PROSITE" id="PS50011"/>
    </source>
</evidence>